<dbReference type="STRING" id="685588.A0A067TDW0"/>
<evidence type="ECO:0000313" key="1">
    <source>
        <dbReference type="EMBL" id="KDR78079.1"/>
    </source>
</evidence>
<reference evidence="2" key="1">
    <citation type="journal article" date="2014" name="Proc. Natl. Acad. Sci. U.S.A.">
        <title>Extensive sampling of basidiomycete genomes demonstrates inadequacy of the white-rot/brown-rot paradigm for wood decay fungi.</title>
        <authorList>
            <person name="Riley R."/>
            <person name="Salamov A.A."/>
            <person name="Brown D.W."/>
            <person name="Nagy L.G."/>
            <person name="Floudas D."/>
            <person name="Held B.W."/>
            <person name="Levasseur A."/>
            <person name="Lombard V."/>
            <person name="Morin E."/>
            <person name="Otillar R."/>
            <person name="Lindquist E.A."/>
            <person name="Sun H."/>
            <person name="LaButti K.M."/>
            <person name="Schmutz J."/>
            <person name="Jabbour D."/>
            <person name="Luo H."/>
            <person name="Baker S.E."/>
            <person name="Pisabarro A.G."/>
            <person name="Walton J.D."/>
            <person name="Blanchette R.A."/>
            <person name="Henrissat B."/>
            <person name="Martin F."/>
            <person name="Cullen D."/>
            <person name="Hibbett D.S."/>
            <person name="Grigoriev I.V."/>
        </authorList>
    </citation>
    <scope>NUCLEOTIDE SEQUENCE [LARGE SCALE GENOMIC DNA]</scope>
    <source>
        <strain evidence="2">CBS 339.88</strain>
    </source>
</reference>
<gene>
    <name evidence="1" type="ORF">GALMADRAFT_138224</name>
</gene>
<sequence>MPLLFWFVDLQTDIDLMSPRSCLQIAPTVEALVTCLDKFTVPHAYYDAMTHELAQPVGTQREDWKAVVQALLDVNGSCPGTLVPLSLQGLYTVEPFQGFCVLYETASRCGTYLKGWGFFIVPSSQRDISRNVHISAPHPGYDLGTVEQAAAVFEATGSRSLLVPGRTRTAFLSTSDCIVPTSPKQDYYKTDPAHNVKEPFFDASIAISNWQHRQPGGCPSSSCAFLQFHGKGSRTCHSDDIFLSSGLGNSSTSRSWYTDAIDRPIKRLQANLQLAFPSSWEISLPSDSNCPLTATKNVAGRYLNGIPISHVCSKATNSRLASGEFIHAEQATLPRDRKYYEAWTKAVKDTFEARCDSEKSENGAKMIIDPETGLCVGAVNGAVVVGSEGVSTIGEMGRMGNPLTLNQRSLWYMLLSFLNVP</sequence>
<proteinExistence type="predicted"/>
<name>A0A067TDW0_GALM3</name>
<dbReference type="EMBL" id="KL142375">
    <property type="protein sequence ID" value="KDR78079.1"/>
    <property type="molecule type" value="Genomic_DNA"/>
</dbReference>
<dbReference type="Proteomes" id="UP000027222">
    <property type="component" value="Unassembled WGS sequence"/>
</dbReference>
<dbReference type="HOGENOM" id="CLU_063926_0_0_1"/>
<accession>A0A067TDW0</accession>
<keyword evidence="2" id="KW-1185">Reference proteome</keyword>
<dbReference type="AlphaFoldDB" id="A0A067TDW0"/>
<dbReference type="OrthoDB" id="5803672at2759"/>
<organism evidence="1 2">
    <name type="scientific">Galerina marginata (strain CBS 339.88)</name>
    <dbReference type="NCBI Taxonomy" id="685588"/>
    <lineage>
        <taxon>Eukaryota</taxon>
        <taxon>Fungi</taxon>
        <taxon>Dikarya</taxon>
        <taxon>Basidiomycota</taxon>
        <taxon>Agaricomycotina</taxon>
        <taxon>Agaricomycetes</taxon>
        <taxon>Agaricomycetidae</taxon>
        <taxon>Agaricales</taxon>
        <taxon>Agaricineae</taxon>
        <taxon>Strophariaceae</taxon>
        <taxon>Galerina</taxon>
    </lineage>
</organism>
<evidence type="ECO:0000313" key="2">
    <source>
        <dbReference type="Proteomes" id="UP000027222"/>
    </source>
</evidence>
<protein>
    <submittedName>
        <fullName evidence="1">Uncharacterized protein</fullName>
    </submittedName>
</protein>